<dbReference type="EMBL" id="BK014938">
    <property type="protein sequence ID" value="DAD83558.1"/>
    <property type="molecule type" value="Genomic_DNA"/>
</dbReference>
<name>A0A8S5MMQ7_9CAUD</name>
<keyword evidence="1" id="KW-0812">Transmembrane</keyword>
<reference evidence="2" key="1">
    <citation type="journal article" date="2021" name="Proc. Natl. Acad. Sci. U.S.A.">
        <title>A Catalog of Tens of Thousands of Viruses from Human Metagenomes Reveals Hidden Associations with Chronic Diseases.</title>
        <authorList>
            <person name="Tisza M.J."/>
            <person name="Buck C.B."/>
        </authorList>
    </citation>
    <scope>NUCLEOTIDE SEQUENCE</scope>
    <source>
        <strain evidence="2">Ctxc31</strain>
    </source>
</reference>
<accession>A0A8S5MMQ7</accession>
<keyword evidence="1" id="KW-0472">Membrane</keyword>
<sequence length="59" mass="6762">MSIEMGFVIVVSLSVLWMAMGLIFLDKKEIKPEQTEYDDVLLAMTFGPLILLTKKKEEK</sequence>
<protein>
    <submittedName>
        <fullName evidence="2">Uncharacterized protein</fullName>
    </submittedName>
</protein>
<feature type="transmembrane region" description="Helical" evidence="1">
    <location>
        <begin position="6"/>
        <end position="25"/>
    </location>
</feature>
<organism evidence="2">
    <name type="scientific">Siphoviridae sp. ctxc31</name>
    <dbReference type="NCBI Taxonomy" id="2826520"/>
    <lineage>
        <taxon>Viruses</taxon>
        <taxon>Duplodnaviria</taxon>
        <taxon>Heunggongvirae</taxon>
        <taxon>Uroviricota</taxon>
        <taxon>Caudoviricetes</taxon>
    </lineage>
</organism>
<proteinExistence type="predicted"/>
<evidence type="ECO:0000256" key="1">
    <source>
        <dbReference type="SAM" id="Phobius"/>
    </source>
</evidence>
<keyword evidence="1" id="KW-1133">Transmembrane helix</keyword>
<evidence type="ECO:0000313" key="2">
    <source>
        <dbReference type="EMBL" id="DAD83558.1"/>
    </source>
</evidence>